<proteinExistence type="predicted"/>
<dbReference type="PANTHER" id="PTHR11941:SF54">
    <property type="entry name" value="ENOYL-COA HYDRATASE, MITOCHONDRIAL"/>
    <property type="match status" value="1"/>
</dbReference>
<dbReference type="Pfam" id="PF00378">
    <property type="entry name" value="ECH_1"/>
    <property type="match status" value="1"/>
</dbReference>
<dbReference type="InterPro" id="IPR029045">
    <property type="entry name" value="ClpP/crotonase-like_dom_sf"/>
</dbReference>
<dbReference type="SUPFAM" id="SSF52096">
    <property type="entry name" value="ClpP/crotonase"/>
    <property type="match status" value="1"/>
</dbReference>
<dbReference type="GO" id="GO:0016853">
    <property type="term" value="F:isomerase activity"/>
    <property type="evidence" value="ECO:0007669"/>
    <property type="project" value="UniProtKB-KW"/>
</dbReference>
<dbReference type="Gene3D" id="3.90.226.10">
    <property type="entry name" value="2-enoyl-CoA Hydratase, Chain A, domain 1"/>
    <property type="match status" value="1"/>
</dbReference>
<organism evidence="1 2">
    <name type="scientific">Trinickia symbiotica</name>
    <dbReference type="NCBI Taxonomy" id="863227"/>
    <lineage>
        <taxon>Bacteria</taxon>
        <taxon>Pseudomonadati</taxon>
        <taxon>Pseudomonadota</taxon>
        <taxon>Betaproteobacteria</taxon>
        <taxon>Burkholderiales</taxon>
        <taxon>Burkholderiaceae</taxon>
        <taxon>Trinickia</taxon>
    </lineage>
</organism>
<keyword evidence="2" id="KW-1185">Reference proteome</keyword>
<dbReference type="InterPro" id="IPR001753">
    <property type="entry name" value="Enoyl-CoA_hydra/iso"/>
</dbReference>
<dbReference type="EMBL" id="PNYC01000001">
    <property type="protein sequence ID" value="PMS38617.1"/>
    <property type="molecule type" value="Genomic_DNA"/>
</dbReference>
<name>A0A2N7XAH7_9BURK</name>
<protein>
    <submittedName>
        <fullName evidence="1">Enoyl-CoA hydratase/isomerase family protein</fullName>
    </submittedName>
</protein>
<dbReference type="Proteomes" id="UP000235777">
    <property type="component" value="Unassembled WGS sequence"/>
</dbReference>
<evidence type="ECO:0000313" key="1">
    <source>
        <dbReference type="EMBL" id="PMS38617.1"/>
    </source>
</evidence>
<keyword evidence="1" id="KW-0413">Isomerase</keyword>
<dbReference type="AlphaFoldDB" id="A0A2N7XAH7"/>
<dbReference type="RefSeq" id="WP_018439431.1">
    <property type="nucleotide sequence ID" value="NZ_KB890165.1"/>
</dbReference>
<dbReference type="CDD" id="cd06558">
    <property type="entry name" value="crotonase-like"/>
    <property type="match status" value="1"/>
</dbReference>
<dbReference type="STRING" id="863227.GCA_000373005_00904"/>
<comment type="caution">
    <text evidence="1">The sequence shown here is derived from an EMBL/GenBank/DDBJ whole genome shotgun (WGS) entry which is preliminary data.</text>
</comment>
<gene>
    <name evidence="1" type="ORF">C0Z20_01750</name>
</gene>
<dbReference type="PANTHER" id="PTHR11941">
    <property type="entry name" value="ENOYL-COA HYDRATASE-RELATED"/>
    <property type="match status" value="1"/>
</dbReference>
<reference evidence="1 2" key="1">
    <citation type="submission" date="2018-01" db="EMBL/GenBank/DDBJ databases">
        <title>Whole genome analyses suggest that Burkholderia sensu lato contains two further novel genera in the rhizoxinica-symbiotica group Mycetohabitans gen. nov., and Trinickia gen. nov.: implications for the evolution of diazotrophy and nodulation in the Burkholderiaceae.</title>
        <authorList>
            <person name="Estrada-de los Santos P."/>
            <person name="Palmer M."/>
            <person name="Chavez-Ramirez B."/>
            <person name="Beukes C."/>
            <person name="Steenkamp E.T."/>
            <person name="Hirsch A.M."/>
            <person name="Manyaka P."/>
            <person name="Maluk M."/>
            <person name="Lafos M."/>
            <person name="Crook M."/>
            <person name="Gross E."/>
            <person name="Simon M.F."/>
            <person name="Bueno dos Reis Junior F."/>
            <person name="Poole P.S."/>
            <person name="Venter S.N."/>
            <person name="James E.K."/>
        </authorList>
    </citation>
    <scope>NUCLEOTIDE SEQUENCE [LARGE SCALE GENOMIC DNA]</scope>
    <source>
        <strain evidence="1 2">JPY 581</strain>
    </source>
</reference>
<sequence length="242" mass="25436">MSFDGLQIGKRSSQLWIEIDRAEKANAMTVDMMEAMTSAIVHAGADESTQAIVLTGKGEKLFCAGVDVREKSPDGDAARQRERRSRALAALQDSVMVTPVPVVVALNGLAVGAGAMLALMADGCVAVEGAALSLPEIDIGIATFSGANILAVLGGRALAADLVQTGRRLPAADALDRGLISAVVDREVLEQAATTIAETLGSKNRAAFADNKRWINRGLRSALEEARAEHARHRVKLQEAGK</sequence>
<evidence type="ECO:0000313" key="2">
    <source>
        <dbReference type="Proteomes" id="UP000235777"/>
    </source>
</evidence>
<dbReference type="GO" id="GO:0006635">
    <property type="term" value="P:fatty acid beta-oxidation"/>
    <property type="evidence" value="ECO:0007669"/>
    <property type="project" value="TreeGrafter"/>
</dbReference>
<dbReference type="OrthoDB" id="9113337at2"/>
<accession>A0A2N7XAH7</accession>